<dbReference type="PANTHER" id="PTHR47963:SF9">
    <property type="entry name" value="CRISPR-ASSOCIATED ENDONUCLEASE_HELICASE CAS3"/>
    <property type="match status" value="1"/>
</dbReference>
<dbReference type="InterPro" id="IPR006483">
    <property type="entry name" value="CRISPR-assoc_Cas3_HD"/>
</dbReference>
<comment type="similarity">
    <text evidence="2">In the central section; belongs to the CRISPR-associated helicase Cas3 family.</text>
</comment>
<gene>
    <name evidence="11" type="primary">cas3</name>
    <name evidence="11" type="ORF">RM609_31965</name>
</gene>
<dbReference type="NCBIfam" id="TIGR01596">
    <property type="entry name" value="cas3_HD"/>
    <property type="match status" value="1"/>
</dbReference>
<comment type="similarity">
    <text evidence="1">In the N-terminal section; belongs to the CRISPR-associated nuclease Cas3-HD family.</text>
</comment>
<dbReference type="RefSeq" id="WP_311615747.1">
    <property type="nucleotide sequence ID" value="NZ_JAVRFI010000034.1"/>
</dbReference>
<dbReference type="Pfam" id="PF22590">
    <property type="entry name" value="Cas3-like_C_2"/>
    <property type="match status" value="1"/>
</dbReference>
<keyword evidence="6" id="KW-0378">Hydrolase</keyword>
<name>A0ABU2SZ68_9ACTN</name>
<dbReference type="InterPro" id="IPR054712">
    <property type="entry name" value="Cas3-like_dom"/>
</dbReference>
<dbReference type="PANTHER" id="PTHR47963">
    <property type="entry name" value="DEAD-BOX ATP-DEPENDENT RNA HELICASE 47, MITOCHONDRIAL"/>
    <property type="match status" value="1"/>
</dbReference>
<keyword evidence="4" id="KW-0479">Metal-binding</keyword>
<accession>A0ABU2SZ68</accession>
<evidence type="ECO:0000259" key="10">
    <source>
        <dbReference type="PROSITE" id="PS51643"/>
    </source>
</evidence>
<evidence type="ECO:0000256" key="5">
    <source>
        <dbReference type="ARBA" id="ARBA00022741"/>
    </source>
</evidence>
<reference evidence="11" key="1">
    <citation type="submission" date="2024-05" db="EMBL/GenBank/DDBJ databases">
        <title>30 novel species of actinomycetes from the DSMZ collection.</title>
        <authorList>
            <person name="Nouioui I."/>
        </authorList>
    </citation>
    <scope>NUCLEOTIDE SEQUENCE</scope>
    <source>
        <strain evidence="11">DSM 40473</strain>
    </source>
</reference>
<keyword evidence="3" id="KW-0540">Nuclease</keyword>
<sequence>MTGHEIFNIPSHHAIWGKTDRSRLSRGNGRPAWNPLTAHILDTAACAGQLWDRYLTPGMRMRLAEAFGSGDDETARTTVMFLAGLHDLGKGSGCFLRTFGTGAHDDPGLRGPELAAWRTLADEVRLPCDDHPNGQVDARHELITAAHLPRLLGCSCRSCGGSGDEVSGLHSVALLLGGHHGHIPDRDTVDRASGAAPIEKWEPVYRALIGEVADLLGVTLSDLPKHVRPERPSVLPMFAGLVILSDWIASSDDHFTYRRLGEPSACWWSQSQRQAEAAITELALDRWLPQTRAWHELFPDTQPRPFQDAALAALPGEGPAMVIIESDTGSGKTRLAFAIAHHLARTCGYQGLFMAMPTRAATNQVASELAKFIERSTCNSTTSNLAVVHAAAGASDLVHRLIDASTTPHQSALRSLPDSVAAATADSAETGRVALNPWYLRRCLGLISTFGIGTIDQVVLVPQPAQHWMLRFFGLAGKTVIIDEAHAYELFQQEMLSAAVEWLADAGASVIVLSATLPTSVRQTLVNAWCTGHQVTAKDTGQTGPIALIDQHGTVRRTGTPGGQEPRARTDVRLQPLPGPKALSTQLLREASGGGVIAVICNRVKFAIELHRTLIAQGDEHGWHEAEIVLLHGRLMSRDRLPIEIQLVGDLGPGPDRDLPNPSRPRRLLVVATQIVEQSLDIDFDAVYTNLAPIDLLIQRRGRLHRHSLNRRPEWGREPTLTVLWQPDAARLPIVEPPDEAVGRLQGNHDSSVYAPYTLAASWHALARRTDESGRAVIGADEHSALIHEVYGPTTPQPGLLGQMLARTGAAWEAGLTDVQSEAAPRPFRAFGRRGRNRVTALSLTSGAAHGGGKHEGAPGIAAVSRLGEPFIECLALYQQDHGRLSYDPQGMLPADTRYHPKDTPERRQQQKDFLLNSLAIPARWFSVGRLPLPNAWPKIDRPGLRYRPTALFDPATGLCISGPRGISYSTSEGLSQ</sequence>
<dbReference type="NCBIfam" id="TIGR01587">
    <property type="entry name" value="cas3_core"/>
    <property type="match status" value="1"/>
</dbReference>
<dbReference type="EMBL" id="JAVRFI010000034">
    <property type="protein sequence ID" value="MDT0453664.1"/>
    <property type="molecule type" value="Genomic_DNA"/>
</dbReference>
<dbReference type="Pfam" id="PF18019">
    <property type="entry name" value="Cas3_HD"/>
    <property type="match status" value="1"/>
</dbReference>
<keyword evidence="9" id="KW-0051">Antiviral defense</keyword>
<dbReference type="SMART" id="SM00487">
    <property type="entry name" value="DEXDc"/>
    <property type="match status" value="1"/>
</dbReference>
<dbReference type="InterPro" id="IPR027417">
    <property type="entry name" value="P-loop_NTPase"/>
</dbReference>
<evidence type="ECO:0000256" key="2">
    <source>
        <dbReference type="ARBA" id="ARBA00009046"/>
    </source>
</evidence>
<keyword evidence="8" id="KW-0067">ATP-binding</keyword>
<dbReference type="Pfam" id="PF00270">
    <property type="entry name" value="DEAD"/>
    <property type="match status" value="1"/>
</dbReference>
<dbReference type="Proteomes" id="UP001180531">
    <property type="component" value="Unassembled WGS sequence"/>
</dbReference>
<evidence type="ECO:0000313" key="12">
    <source>
        <dbReference type="Proteomes" id="UP001180531"/>
    </source>
</evidence>
<evidence type="ECO:0000256" key="6">
    <source>
        <dbReference type="ARBA" id="ARBA00022801"/>
    </source>
</evidence>
<dbReference type="SUPFAM" id="SSF52540">
    <property type="entry name" value="P-loop containing nucleoside triphosphate hydrolases"/>
    <property type="match status" value="1"/>
</dbReference>
<proteinExistence type="inferred from homology"/>
<protein>
    <submittedName>
        <fullName evidence="11">CRISPR-associated helicase Cas3</fullName>
    </submittedName>
</protein>
<dbReference type="Gene3D" id="3.40.50.300">
    <property type="entry name" value="P-loop containing nucleotide triphosphate hydrolases"/>
    <property type="match status" value="2"/>
</dbReference>
<dbReference type="InterPro" id="IPR011545">
    <property type="entry name" value="DEAD/DEAH_box_helicase_dom"/>
</dbReference>
<dbReference type="InterPro" id="IPR038257">
    <property type="entry name" value="CRISPR-assoc_Cas3_HD_sf"/>
</dbReference>
<dbReference type="InterPro" id="IPR006474">
    <property type="entry name" value="Helicase_Cas3_CRISPR-ass_core"/>
</dbReference>
<dbReference type="PROSITE" id="PS51643">
    <property type="entry name" value="HD_CAS3"/>
    <property type="match status" value="1"/>
</dbReference>
<organism evidence="11 12">
    <name type="scientific">Streptomyces hesseae</name>
    <dbReference type="NCBI Taxonomy" id="3075519"/>
    <lineage>
        <taxon>Bacteria</taxon>
        <taxon>Bacillati</taxon>
        <taxon>Actinomycetota</taxon>
        <taxon>Actinomycetes</taxon>
        <taxon>Kitasatosporales</taxon>
        <taxon>Streptomycetaceae</taxon>
        <taxon>Streptomyces</taxon>
    </lineage>
</organism>
<evidence type="ECO:0000256" key="4">
    <source>
        <dbReference type="ARBA" id="ARBA00022723"/>
    </source>
</evidence>
<dbReference type="Gene3D" id="1.10.3210.30">
    <property type="match status" value="1"/>
</dbReference>
<keyword evidence="12" id="KW-1185">Reference proteome</keyword>
<dbReference type="InterPro" id="IPR050547">
    <property type="entry name" value="DEAD_box_RNA_helicases"/>
</dbReference>
<comment type="caution">
    <text evidence="11">The sequence shown here is derived from an EMBL/GenBank/DDBJ whole genome shotgun (WGS) entry which is preliminary data.</text>
</comment>
<evidence type="ECO:0000256" key="1">
    <source>
        <dbReference type="ARBA" id="ARBA00006847"/>
    </source>
</evidence>
<evidence type="ECO:0000256" key="9">
    <source>
        <dbReference type="ARBA" id="ARBA00023118"/>
    </source>
</evidence>
<feature type="domain" description="HD Cas3-type" evidence="10">
    <location>
        <begin position="29"/>
        <end position="248"/>
    </location>
</feature>
<dbReference type="CDD" id="cd09641">
    <property type="entry name" value="Cas3''_I"/>
    <property type="match status" value="1"/>
</dbReference>
<evidence type="ECO:0000313" key="11">
    <source>
        <dbReference type="EMBL" id="MDT0453664.1"/>
    </source>
</evidence>
<evidence type="ECO:0000256" key="3">
    <source>
        <dbReference type="ARBA" id="ARBA00022722"/>
    </source>
</evidence>
<evidence type="ECO:0000256" key="7">
    <source>
        <dbReference type="ARBA" id="ARBA00022806"/>
    </source>
</evidence>
<dbReference type="InterPro" id="IPR014001">
    <property type="entry name" value="Helicase_ATP-bd"/>
</dbReference>
<evidence type="ECO:0000256" key="8">
    <source>
        <dbReference type="ARBA" id="ARBA00022840"/>
    </source>
</evidence>
<keyword evidence="5" id="KW-0547">Nucleotide-binding</keyword>
<keyword evidence="7" id="KW-0347">Helicase</keyword>